<evidence type="ECO:0000313" key="4">
    <source>
        <dbReference type="Proteomes" id="UP000288892"/>
    </source>
</evidence>
<comment type="caution">
    <text evidence="3">The sequence shown here is derived from an EMBL/GenBank/DDBJ whole genome shotgun (WGS) entry which is preliminary data.</text>
</comment>
<dbReference type="SUPFAM" id="SSF53244">
    <property type="entry name" value="MurD-like peptide ligases, peptide-binding domain"/>
    <property type="match status" value="1"/>
</dbReference>
<dbReference type="InterPro" id="IPR036565">
    <property type="entry name" value="Mur-like_cat_sf"/>
</dbReference>
<dbReference type="Pfam" id="PF08245">
    <property type="entry name" value="Mur_ligase_M"/>
    <property type="match status" value="1"/>
</dbReference>
<dbReference type="Pfam" id="PF02875">
    <property type="entry name" value="Mur_ligase_C"/>
    <property type="match status" value="1"/>
</dbReference>
<name>A0A444JFC2_9BACT</name>
<dbReference type="Proteomes" id="UP000288892">
    <property type="component" value="Unassembled WGS sequence"/>
</dbReference>
<dbReference type="InterPro" id="IPR036615">
    <property type="entry name" value="Mur_ligase_C_dom_sf"/>
</dbReference>
<dbReference type="GO" id="GO:0005524">
    <property type="term" value="F:ATP binding"/>
    <property type="evidence" value="ECO:0007669"/>
    <property type="project" value="InterPro"/>
</dbReference>
<feature type="non-terminal residue" evidence="3">
    <location>
        <position position="1"/>
    </location>
</feature>
<dbReference type="InterPro" id="IPR050061">
    <property type="entry name" value="MurCDEF_pg_biosynth"/>
</dbReference>
<proteinExistence type="predicted"/>
<gene>
    <name evidence="3" type="ORF">VU01_10834</name>
</gene>
<dbReference type="InterPro" id="IPR013221">
    <property type="entry name" value="Mur_ligase_cen"/>
</dbReference>
<evidence type="ECO:0000259" key="2">
    <source>
        <dbReference type="Pfam" id="PF08245"/>
    </source>
</evidence>
<dbReference type="GO" id="GO:0016881">
    <property type="term" value="F:acid-amino acid ligase activity"/>
    <property type="evidence" value="ECO:0007669"/>
    <property type="project" value="InterPro"/>
</dbReference>
<keyword evidence="4" id="KW-1185">Reference proteome</keyword>
<feature type="domain" description="Mur ligase central" evidence="2">
    <location>
        <begin position="9"/>
        <end position="194"/>
    </location>
</feature>
<organism evidence="3 4">
    <name type="scientific">Candidatus Electrothrix marina</name>
    <dbReference type="NCBI Taxonomy" id="1859130"/>
    <lineage>
        <taxon>Bacteria</taxon>
        <taxon>Pseudomonadati</taxon>
        <taxon>Thermodesulfobacteriota</taxon>
        <taxon>Desulfobulbia</taxon>
        <taxon>Desulfobulbales</taxon>
        <taxon>Desulfobulbaceae</taxon>
        <taxon>Candidatus Electrothrix</taxon>
    </lineage>
</organism>
<accession>A0A444JFC2</accession>
<dbReference type="InterPro" id="IPR004101">
    <property type="entry name" value="Mur_ligase_C"/>
</dbReference>
<sequence>EEPKKSLVVAGTHGKTTTSSLLATALYRAGYSPGFLIGGIVEAFGRNYRLGEGEHFVVEGDEYDTAFFNKVSKFLHYRPHFAILTSIEFDHADIFADLEVIKDSFARFVSLIPKYGALVACMDDPVVAEIAAQCTGPVISYGTGKDCSWQLRDLTANGLSSSFAAYKDDVLFGTFTLPMPGRHNGLNALAVIALMDHLGISQDAIREGLASFEGIKRRQQIRGEVDGITVIDDFAHHPTAVRETVQALRLAWPDRRLLIVFEPRTNSSRRAVFQQQYEQAFNGADQVIVREIVPLANVPVKEQFSSQQLAAALDNQGIPAEYFPDTAAILSFLAAQVRSDDVVAILSNGGFDNIHEQLLGLLKERNTHE</sequence>
<dbReference type="PANTHER" id="PTHR43445:SF5">
    <property type="entry name" value="UDP-N-ACETYLMURAMATE--L-ALANYL-GAMMA-D-GLUTAMYL-MESO-2,6-DIAMINOHEPTANDIOATE LIGASE"/>
    <property type="match status" value="1"/>
</dbReference>
<protein>
    <submittedName>
        <fullName evidence="3">UDP-N-acetylmuramate--L-alanine ligase</fullName>
        <ecNumber evidence="3">6.3.2.-</ecNumber>
    </submittedName>
</protein>
<evidence type="ECO:0000313" key="3">
    <source>
        <dbReference type="EMBL" id="RWX51775.1"/>
    </source>
</evidence>
<keyword evidence="3" id="KW-0436">Ligase</keyword>
<dbReference type="AlphaFoldDB" id="A0A444JFC2"/>
<dbReference type="PANTHER" id="PTHR43445">
    <property type="entry name" value="UDP-N-ACETYLMURAMATE--L-ALANINE LIGASE-RELATED"/>
    <property type="match status" value="1"/>
</dbReference>
<reference evidence="3 4" key="1">
    <citation type="submission" date="2017-01" db="EMBL/GenBank/DDBJ databases">
        <title>The cable genome- insights into the physiology and evolution of filamentous bacteria capable of sulfide oxidation via long distance electron transfer.</title>
        <authorList>
            <person name="Schreiber L."/>
            <person name="Bjerg J.T."/>
            <person name="Boggild A."/>
            <person name="Van De Vossenberg J."/>
            <person name="Meysman F."/>
            <person name="Nielsen L.P."/>
            <person name="Schramm A."/>
            <person name="Kjeldsen K.U."/>
        </authorList>
    </citation>
    <scope>NUCLEOTIDE SEQUENCE [LARGE SCALE GENOMIC DNA]</scope>
    <source>
        <strain evidence="3">A5</strain>
    </source>
</reference>
<dbReference type="EC" id="6.3.2.-" evidence="3"/>
<evidence type="ECO:0000259" key="1">
    <source>
        <dbReference type="Pfam" id="PF02875"/>
    </source>
</evidence>
<dbReference type="EMBL" id="MTKS01000083">
    <property type="protein sequence ID" value="RWX51775.1"/>
    <property type="molecule type" value="Genomic_DNA"/>
</dbReference>
<dbReference type="SUPFAM" id="SSF53623">
    <property type="entry name" value="MurD-like peptide ligases, catalytic domain"/>
    <property type="match status" value="1"/>
</dbReference>
<feature type="domain" description="Mur ligase C-terminal" evidence="1">
    <location>
        <begin position="217"/>
        <end position="349"/>
    </location>
</feature>
<dbReference type="Gene3D" id="3.40.1190.10">
    <property type="entry name" value="Mur-like, catalytic domain"/>
    <property type="match status" value="1"/>
</dbReference>
<dbReference type="Gene3D" id="3.90.190.20">
    <property type="entry name" value="Mur ligase, C-terminal domain"/>
    <property type="match status" value="1"/>
</dbReference>